<dbReference type="Proteomes" id="UP000320421">
    <property type="component" value="Chromosome"/>
</dbReference>
<evidence type="ECO:0000256" key="1">
    <source>
        <dbReference type="ARBA" id="ARBA00022679"/>
    </source>
</evidence>
<dbReference type="PROSITE" id="PS51186">
    <property type="entry name" value="GNAT"/>
    <property type="match status" value="1"/>
</dbReference>
<reference evidence="4 5" key="1">
    <citation type="submission" date="2019-02" db="EMBL/GenBank/DDBJ databases">
        <title>Deep-cultivation of Planctomycetes and their phenomic and genomic characterization uncovers novel biology.</title>
        <authorList>
            <person name="Wiegand S."/>
            <person name="Jogler M."/>
            <person name="Boedeker C."/>
            <person name="Pinto D."/>
            <person name="Vollmers J."/>
            <person name="Rivas-Marin E."/>
            <person name="Kohn T."/>
            <person name="Peeters S.H."/>
            <person name="Heuer A."/>
            <person name="Rast P."/>
            <person name="Oberbeckmann S."/>
            <person name="Bunk B."/>
            <person name="Jeske O."/>
            <person name="Meyerdierks A."/>
            <person name="Storesund J.E."/>
            <person name="Kallscheuer N."/>
            <person name="Luecker S."/>
            <person name="Lage O.M."/>
            <person name="Pohl T."/>
            <person name="Merkel B.J."/>
            <person name="Hornburger P."/>
            <person name="Mueller R.-W."/>
            <person name="Bruemmer F."/>
            <person name="Labrenz M."/>
            <person name="Spormann A.M."/>
            <person name="Op den Camp H."/>
            <person name="Overmann J."/>
            <person name="Amann R."/>
            <person name="Jetten M.S.M."/>
            <person name="Mascher T."/>
            <person name="Medema M.H."/>
            <person name="Devos D.P."/>
            <person name="Kaster A.-K."/>
            <person name="Ovreas L."/>
            <person name="Rohde M."/>
            <person name="Galperin M.Y."/>
            <person name="Jogler C."/>
        </authorList>
    </citation>
    <scope>NUCLEOTIDE SEQUENCE [LARGE SCALE GENOMIC DNA]</scope>
    <source>
        <strain evidence="4 5">HG66A1</strain>
    </source>
</reference>
<dbReference type="Gene3D" id="3.40.630.30">
    <property type="match status" value="1"/>
</dbReference>
<dbReference type="RefSeq" id="WP_145190160.1">
    <property type="nucleotide sequence ID" value="NZ_CP036266.1"/>
</dbReference>
<dbReference type="EMBL" id="CP036266">
    <property type="protein sequence ID" value="QDT23162.1"/>
    <property type="molecule type" value="Genomic_DNA"/>
</dbReference>
<name>A0A517PUW4_9PLAN</name>
<proteinExistence type="predicted"/>
<evidence type="ECO:0000256" key="2">
    <source>
        <dbReference type="ARBA" id="ARBA00023315"/>
    </source>
</evidence>
<dbReference type="InterPro" id="IPR016181">
    <property type="entry name" value="Acyl_CoA_acyltransferase"/>
</dbReference>
<feature type="domain" description="N-acetyltransferase" evidence="3">
    <location>
        <begin position="5"/>
        <end position="139"/>
    </location>
</feature>
<protein>
    <submittedName>
        <fullName evidence="4">Amino-acid acetyltransferase</fullName>
        <ecNumber evidence="4">2.3.1.1</ecNumber>
    </submittedName>
</protein>
<evidence type="ECO:0000313" key="5">
    <source>
        <dbReference type="Proteomes" id="UP000320421"/>
    </source>
</evidence>
<dbReference type="CDD" id="cd04301">
    <property type="entry name" value="NAT_SF"/>
    <property type="match status" value="1"/>
</dbReference>
<keyword evidence="5" id="KW-1185">Reference proteome</keyword>
<keyword evidence="1 4" id="KW-0808">Transferase</keyword>
<keyword evidence="2 4" id="KW-0012">Acyltransferase</keyword>
<evidence type="ECO:0000259" key="3">
    <source>
        <dbReference type="PROSITE" id="PS51186"/>
    </source>
</evidence>
<sequence>MIDQIEIRPAKHEDITPLSEFIIPFVEQGKILPRTSEELDELVETGFVAIEAGTEIVGFASLEIYSRKLAEIRSLVVADHRQGIGVGKKLVSACVDRARQRNILEVMAVTSSDVFFRSCGFDFTLPGEKKALFIQPHLTE</sequence>
<accession>A0A517PUW4</accession>
<organism evidence="4 5">
    <name type="scientific">Gimesia chilikensis</name>
    <dbReference type="NCBI Taxonomy" id="2605989"/>
    <lineage>
        <taxon>Bacteria</taxon>
        <taxon>Pseudomonadati</taxon>
        <taxon>Planctomycetota</taxon>
        <taxon>Planctomycetia</taxon>
        <taxon>Planctomycetales</taxon>
        <taxon>Planctomycetaceae</taxon>
        <taxon>Gimesia</taxon>
    </lineage>
</organism>
<dbReference type="PANTHER" id="PTHR43877">
    <property type="entry name" value="AMINOALKYLPHOSPHONATE N-ACETYLTRANSFERASE-RELATED-RELATED"/>
    <property type="match status" value="1"/>
</dbReference>
<dbReference type="OrthoDB" id="9775804at2"/>
<dbReference type="InterPro" id="IPR050832">
    <property type="entry name" value="Bact_Acetyltransf"/>
</dbReference>
<gene>
    <name evidence="4" type="primary">argA</name>
    <name evidence="4" type="ORF">HG66A1_49780</name>
</gene>
<dbReference type="SUPFAM" id="SSF55729">
    <property type="entry name" value="Acyl-CoA N-acyltransferases (Nat)"/>
    <property type="match status" value="1"/>
</dbReference>
<evidence type="ECO:0000313" key="4">
    <source>
        <dbReference type="EMBL" id="QDT23162.1"/>
    </source>
</evidence>
<dbReference type="GO" id="GO:0016747">
    <property type="term" value="F:acyltransferase activity, transferring groups other than amino-acyl groups"/>
    <property type="evidence" value="ECO:0007669"/>
    <property type="project" value="InterPro"/>
</dbReference>
<dbReference type="InterPro" id="IPR000182">
    <property type="entry name" value="GNAT_dom"/>
</dbReference>
<dbReference type="Pfam" id="PF00583">
    <property type="entry name" value="Acetyltransf_1"/>
    <property type="match status" value="1"/>
</dbReference>
<dbReference type="AlphaFoldDB" id="A0A517PUW4"/>
<dbReference type="PANTHER" id="PTHR43877:SF8">
    <property type="entry name" value="N-ACETYLGLUTAMATE SYNTHASE-RELATED"/>
    <property type="match status" value="1"/>
</dbReference>
<dbReference type="EC" id="2.3.1.1" evidence="4"/>